<keyword evidence="1" id="KW-0732">Signal</keyword>
<reference evidence="2 3" key="1">
    <citation type="submission" date="2020-07" db="EMBL/GenBank/DDBJ databases">
        <title>Bacterium isolated from marine sediment.</title>
        <authorList>
            <person name="Shang D."/>
        </authorList>
    </citation>
    <scope>NUCLEOTIDE SEQUENCE [LARGE SCALE GENOMIC DNA]</scope>
    <source>
        <strain evidence="2 3">F6074</strain>
    </source>
</reference>
<name>A0A7W2M3G6_9FLAO</name>
<protein>
    <submittedName>
        <fullName evidence="2">Uncharacterized protein</fullName>
    </submittedName>
</protein>
<proteinExistence type="predicted"/>
<evidence type="ECO:0000256" key="1">
    <source>
        <dbReference type="SAM" id="SignalP"/>
    </source>
</evidence>
<feature type="chain" id="PRO_5030961862" evidence="1">
    <location>
        <begin position="20"/>
        <end position="141"/>
    </location>
</feature>
<evidence type="ECO:0000313" key="3">
    <source>
        <dbReference type="Proteomes" id="UP000541857"/>
    </source>
</evidence>
<organism evidence="2 3">
    <name type="scientific">Gelidibacter maritimus</name>
    <dbReference type="NCBI Taxonomy" id="2761487"/>
    <lineage>
        <taxon>Bacteria</taxon>
        <taxon>Pseudomonadati</taxon>
        <taxon>Bacteroidota</taxon>
        <taxon>Flavobacteriia</taxon>
        <taxon>Flavobacteriales</taxon>
        <taxon>Flavobacteriaceae</taxon>
        <taxon>Gelidibacter</taxon>
    </lineage>
</organism>
<dbReference type="AlphaFoldDB" id="A0A7W2M3G6"/>
<accession>A0A7W2M3G6</accession>
<comment type="caution">
    <text evidence="2">The sequence shown here is derived from an EMBL/GenBank/DDBJ whole genome shotgun (WGS) entry which is preliminary data.</text>
</comment>
<evidence type="ECO:0000313" key="2">
    <source>
        <dbReference type="EMBL" id="MBA6152000.1"/>
    </source>
</evidence>
<dbReference type="Proteomes" id="UP000541857">
    <property type="component" value="Unassembled WGS sequence"/>
</dbReference>
<gene>
    <name evidence="2" type="ORF">H3Z82_04595</name>
</gene>
<keyword evidence="3" id="KW-1185">Reference proteome</keyword>
<dbReference type="RefSeq" id="WP_182202980.1">
    <property type="nucleotide sequence ID" value="NZ_JACGLT010000002.1"/>
</dbReference>
<feature type="signal peptide" evidence="1">
    <location>
        <begin position="1"/>
        <end position="19"/>
    </location>
</feature>
<dbReference type="EMBL" id="JACGLT010000002">
    <property type="protein sequence ID" value="MBA6152000.1"/>
    <property type="molecule type" value="Genomic_DNA"/>
</dbReference>
<sequence>MKRILILMFLTVFCNSVFSQSSTEMPELRIEDKTANNLIVDRKPDYGFVGRDGCVVMDEISMDINELNLKLIRGKIFNSKTKEPLIGAQIYLFIIQNDSIQQIDIKADSDGLYKSELKGKLNKMNVEYIGYRNLKIDFQKE</sequence>